<dbReference type="InterPro" id="IPR036554">
    <property type="entry name" value="GHMP_kinase_C_sf"/>
</dbReference>
<feature type="binding site" evidence="9">
    <location>
        <begin position="95"/>
        <end position="105"/>
    </location>
    <ligand>
        <name>ATP</name>
        <dbReference type="ChEBI" id="CHEBI:30616"/>
    </ligand>
</feature>
<dbReference type="PATRIC" id="fig|1234409.3.peg.956"/>
<dbReference type="RefSeq" id="WP_009491579.1">
    <property type="nucleotide sequence ID" value="NZ_AMYT01000021.1"/>
</dbReference>
<dbReference type="InterPro" id="IPR004424">
    <property type="entry name" value="IspE"/>
</dbReference>
<dbReference type="OrthoDB" id="9809438at2"/>
<dbReference type="PIRSF" id="PIRSF010376">
    <property type="entry name" value="IspE"/>
    <property type="match status" value="1"/>
</dbReference>
<evidence type="ECO:0000313" key="12">
    <source>
        <dbReference type="EMBL" id="EKU27009.1"/>
    </source>
</evidence>
<dbReference type="EMBL" id="AMYT01000021">
    <property type="protein sequence ID" value="EKU27009.1"/>
    <property type="molecule type" value="Genomic_DNA"/>
</dbReference>
<dbReference type="GO" id="GO:0019288">
    <property type="term" value="P:isopentenyl diphosphate biosynthetic process, methylerythritol 4-phosphate pathway"/>
    <property type="evidence" value="ECO:0007669"/>
    <property type="project" value="UniProtKB-UniRule"/>
</dbReference>
<dbReference type="Gene3D" id="3.30.230.10">
    <property type="match status" value="1"/>
</dbReference>
<organism evidence="12 13">
    <name type="scientific">Catellicoccus marimammalium M35/04/3</name>
    <dbReference type="NCBI Taxonomy" id="1234409"/>
    <lineage>
        <taxon>Bacteria</taxon>
        <taxon>Bacillati</taxon>
        <taxon>Bacillota</taxon>
        <taxon>Bacilli</taxon>
        <taxon>Lactobacillales</taxon>
        <taxon>Enterococcaceae</taxon>
        <taxon>Catellicoccus</taxon>
    </lineage>
</organism>
<dbReference type="GO" id="GO:0005524">
    <property type="term" value="F:ATP binding"/>
    <property type="evidence" value="ECO:0007669"/>
    <property type="project" value="UniProtKB-UniRule"/>
</dbReference>
<feature type="domain" description="GHMP kinase N-terminal" evidence="10">
    <location>
        <begin position="67"/>
        <end position="144"/>
    </location>
</feature>
<dbReference type="PANTHER" id="PTHR43527">
    <property type="entry name" value="4-DIPHOSPHOCYTIDYL-2-C-METHYL-D-ERYTHRITOL KINASE, CHLOROPLASTIC"/>
    <property type="match status" value="1"/>
</dbReference>
<dbReference type="GO" id="GO:0050515">
    <property type="term" value="F:4-(cytidine 5'-diphospho)-2-C-methyl-D-erythritol kinase activity"/>
    <property type="evidence" value="ECO:0007669"/>
    <property type="project" value="UniProtKB-UniRule"/>
</dbReference>
<evidence type="ECO:0000256" key="5">
    <source>
        <dbReference type="ARBA" id="ARBA00022741"/>
    </source>
</evidence>
<dbReference type="Proteomes" id="UP000016057">
    <property type="component" value="Unassembled WGS sequence"/>
</dbReference>
<evidence type="ECO:0000256" key="9">
    <source>
        <dbReference type="HAMAP-Rule" id="MF_00061"/>
    </source>
</evidence>
<dbReference type="Pfam" id="PF00288">
    <property type="entry name" value="GHMP_kinases_N"/>
    <property type="match status" value="1"/>
</dbReference>
<dbReference type="EC" id="2.7.1.148" evidence="2 9"/>
<feature type="domain" description="GHMP kinase C-terminal" evidence="11">
    <location>
        <begin position="202"/>
        <end position="275"/>
    </location>
</feature>
<accession>K8Z7P2</accession>
<evidence type="ECO:0000256" key="8">
    <source>
        <dbReference type="ARBA" id="ARBA00032554"/>
    </source>
</evidence>
<dbReference type="GO" id="GO:0016114">
    <property type="term" value="P:terpenoid biosynthetic process"/>
    <property type="evidence" value="ECO:0007669"/>
    <property type="project" value="UniProtKB-UniRule"/>
</dbReference>
<keyword evidence="7 9" id="KW-0067">ATP-binding</keyword>
<dbReference type="STRING" id="1234409.C683_1005"/>
<proteinExistence type="inferred from homology"/>
<dbReference type="InterPro" id="IPR006204">
    <property type="entry name" value="GHMP_kinase_N_dom"/>
</dbReference>
<dbReference type="HAMAP" id="MF_00061">
    <property type="entry name" value="IspE"/>
    <property type="match status" value="1"/>
</dbReference>
<evidence type="ECO:0000259" key="10">
    <source>
        <dbReference type="Pfam" id="PF00288"/>
    </source>
</evidence>
<evidence type="ECO:0000256" key="6">
    <source>
        <dbReference type="ARBA" id="ARBA00022777"/>
    </source>
</evidence>
<gene>
    <name evidence="9" type="primary">ispE</name>
    <name evidence="12" type="ORF">C683_1005</name>
</gene>
<keyword evidence="13" id="KW-1185">Reference proteome</keyword>
<evidence type="ECO:0000256" key="4">
    <source>
        <dbReference type="ARBA" id="ARBA00022679"/>
    </source>
</evidence>
<keyword evidence="6 9" id="KW-0418">Kinase</keyword>
<dbReference type="UniPathway" id="UPA00056">
    <property type="reaction ID" value="UER00094"/>
</dbReference>
<keyword evidence="5 9" id="KW-0547">Nucleotide-binding</keyword>
<comment type="caution">
    <text evidence="12">The sequence shown here is derived from an EMBL/GenBank/DDBJ whole genome shotgun (WGS) entry which is preliminary data.</text>
</comment>
<dbReference type="AlphaFoldDB" id="K8Z7P2"/>
<dbReference type="SUPFAM" id="SSF54211">
    <property type="entry name" value="Ribosomal protein S5 domain 2-like"/>
    <property type="match status" value="1"/>
</dbReference>
<dbReference type="NCBIfam" id="NF011202">
    <property type="entry name" value="PRK14608.1"/>
    <property type="match status" value="1"/>
</dbReference>
<name>K8Z7P2_9ENTE</name>
<dbReference type="InterPro" id="IPR014721">
    <property type="entry name" value="Ribsml_uS5_D2-typ_fold_subgr"/>
</dbReference>
<comment type="function">
    <text evidence="9">Catalyzes the phosphorylation of the position 2 hydroxy group of 4-diphosphocytidyl-2C-methyl-D-erythritol.</text>
</comment>
<keyword evidence="9" id="KW-0414">Isoprene biosynthesis</keyword>
<keyword evidence="4 9" id="KW-0808">Transferase</keyword>
<reference evidence="12 13" key="1">
    <citation type="journal article" date="2013" name="Genome Announc.">
        <title>Draft Genome Sequence of Catellicoccus marimammalium, a Novel Species Commonly Found in Gull Feces.</title>
        <authorList>
            <person name="Weigand M.R."/>
            <person name="Ryu H."/>
            <person name="Bozcek L."/>
            <person name="Konstantinidis K.T."/>
            <person name="Santo Domingo J.W."/>
        </authorList>
    </citation>
    <scope>NUCLEOTIDE SEQUENCE [LARGE SCALE GENOMIC DNA]</scope>
    <source>
        <strain evidence="12 13">M35/04/3</strain>
    </source>
</reference>
<comment type="catalytic activity">
    <reaction evidence="9">
        <text>4-CDP-2-C-methyl-D-erythritol + ATP = 4-CDP-2-C-methyl-D-erythritol 2-phosphate + ADP + H(+)</text>
        <dbReference type="Rhea" id="RHEA:18437"/>
        <dbReference type="ChEBI" id="CHEBI:15378"/>
        <dbReference type="ChEBI" id="CHEBI:30616"/>
        <dbReference type="ChEBI" id="CHEBI:57823"/>
        <dbReference type="ChEBI" id="CHEBI:57919"/>
        <dbReference type="ChEBI" id="CHEBI:456216"/>
        <dbReference type="EC" id="2.7.1.148"/>
    </reaction>
</comment>
<dbReference type="eggNOG" id="COG1947">
    <property type="taxonomic scope" value="Bacteria"/>
</dbReference>
<feature type="active site" evidence="9">
    <location>
        <position position="11"/>
    </location>
</feature>
<dbReference type="Pfam" id="PF08544">
    <property type="entry name" value="GHMP_kinases_C"/>
    <property type="match status" value="1"/>
</dbReference>
<evidence type="ECO:0000313" key="13">
    <source>
        <dbReference type="Proteomes" id="UP000016057"/>
    </source>
</evidence>
<protein>
    <recommendedName>
        <fullName evidence="3 9">4-diphosphocytidyl-2-C-methyl-D-erythritol kinase</fullName>
        <shortName evidence="9">CMK</shortName>
        <ecNumber evidence="2 9">2.7.1.148</ecNumber>
    </recommendedName>
    <alternativeName>
        <fullName evidence="8 9">4-(cytidine-5'-diphospho)-2-C-methyl-D-erythritol kinase</fullName>
    </alternativeName>
</protein>
<evidence type="ECO:0000256" key="7">
    <source>
        <dbReference type="ARBA" id="ARBA00022840"/>
    </source>
</evidence>
<dbReference type="NCBIfam" id="TIGR00154">
    <property type="entry name" value="ispE"/>
    <property type="match status" value="1"/>
</dbReference>
<dbReference type="Gene3D" id="3.30.70.890">
    <property type="entry name" value="GHMP kinase, C-terminal domain"/>
    <property type="match status" value="1"/>
</dbReference>
<dbReference type="InterPro" id="IPR013750">
    <property type="entry name" value="GHMP_kinase_C_dom"/>
</dbReference>
<dbReference type="SUPFAM" id="SSF55060">
    <property type="entry name" value="GHMP Kinase, C-terminal domain"/>
    <property type="match status" value="1"/>
</dbReference>
<feature type="active site" evidence="9">
    <location>
        <position position="137"/>
    </location>
</feature>
<comment type="similarity">
    <text evidence="1 9">Belongs to the GHMP kinase family. IspE subfamily.</text>
</comment>
<evidence type="ECO:0000256" key="1">
    <source>
        <dbReference type="ARBA" id="ARBA00009684"/>
    </source>
</evidence>
<dbReference type="InterPro" id="IPR020568">
    <property type="entry name" value="Ribosomal_Su5_D2-typ_SF"/>
</dbReference>
<evidence type="ECO:0000256" key="3">
    <source>
        <dbReference type="ARBA" id="ARBA00017473"/>
    </source>
</evidence>
<dbReference type="PANTHER" id="PTHR43527:SF2">
    <property type="entry name" value="4-DIPHOSPHOCYTIDYL-2-C-METHYL-D-ERYTHRITOL KINASE, CHLOROPLASTIC"/>
    <property type="match status" value="1"/>
</dbReference>
<sequence length="291" mass="32092">MVEVKETAWGKINIALNIQGSRMDGYHDVQTVMTSVDLADHLSFSLREDGKIQLEMDNSFLPRDGRNYILQAATLLQETYGIVQGANISLYKKIPVSAGMGGGSSDAAATLRGLNRLWQINAPLEELARIGADIGSDVVYCLYSSTAYAEGIGNELTFLPKMPHCYLLLAKPAVSISTPKVFQALSLESLPICEVQKVREGIEMGDYAEICHYAGNDLEPVTTQLCPELLRIRKTLEKVGADAVFMSGTGPTMVGLFKKEQKAQRAMNALRGFCKEIYLTRPVHQRRNEDE</sequence>
<evidence type="ECO:0000259" key="11">
    <source>
        <dbReference type="Pfam" id="PF08544"/>
    </source>
</evidence>
<evidence type="ECO:0000256" key="2">
    <source>
        <dbReference type="ARBA" id="ARBA00012052"/>
    </source>
</evidence>
<comment type="pathway">
    <text evidence="9">Isoprenoid biosynthesis; isopentenyl diphosphate biosynthesis via DXP pathway; isopentenyl diphosphate from 1-deoxy-D-xylulose 5-phosphate: step 3/6.</text>
</comment>